<dbReference type="InterPro" id="IPR018456">
    <property type="entry name" value="PTR2_symporter_CS"/>
</dbReference>
<feature type="transmembrane region" description="Helical" evidence="6">
    <location>
        <begin position="234"/>
        <end position="258"/>
    </location>
</feature>
<evidence type="ECO:0000256" key="3">
    <source>
        <dbReference type="ARBA" id="ARBA00022692"/>
    </source>
</evidence>
<evidence type="ECO:0000313" key="8">
    <source>
        <dbReference type="Proteomes" id="UP000634206"/>
    </source>
</evidence>
<reference evidence="7" key="1">
    <citation type="submission" date="2021-01" db="EMBL/GenBank/DDBJ databases">
        <title>Modified the classification status of verrucomicrobia.</title>
        <authorList>
            <person name="Feng X."/>
        </authorList>
    </citation>
    <scope>NUCLEOTIDE SEQUENCE</scope>
    <source>
        <strain evidence="7">5K15</strain>
    </source>
</reference>
<dbReference type="InterPro" id="IPR000109">
    <property type="entry name" value="POT_fam"/>
</dbReference>
<feature type="transmembrane region" description="Helical" evidence="6">
    <location>
        <begin position="311"/>
        <end position="328"/>
    </location>
</feature>
<dbReference type="CDD" id="cd17347">
    <property type="entry name" value="MFS_SLC15A1_2_like"/>
    <property type="match status" value="1"/>
</dbReference>
<feature type="transmembrane region" description="Helical" evidence="6">
    <location>
        <begin position="116"/>
        <end position="136"/>
    </location>
</feature>
<dbReference type="Pfam" id="PF00854">
    <property type="entry name" value="PTR2"/>
    <property type="match status" value="2"/>
</dbReference>
<comment type="similarity">
    <text evidence="2">Belongs to the major facilitator superfamily. Proton-dependent oligopeptide transporter (POT/PTR) (TC 2.A.17) family.</text>
</comment>
<dbReference type="PROSITE" id="PS01022">
    <property type="entry name" value="PTR2_1"/>
    <property type="match status" value="1"/>
</dbReference>
<dbReference type="GO" id="GO:0016020">
    <property type="term" value="C:membrane"/>
    <property type="evidence" value="ECO:0007669"/>
    <property type="project" value="UniProtKB-SubCell"/>
</dbReference>
<feature type="transmembrane region" description="Helical" evidence="6">
    <location>
        <begin position="563"/>
        <end position="585"/>
    </location>
</feature>
<feature type="transmembrane region" description="Helical" evidence="6">
    <location>
        <begin position="278"/>
        <end position="299"/>
    </location>
</feature>
<evidence type="ECO:0000256" key="2">
    <source>
        <dbReference type="ARBA" id="ARBA00005982"/>
    </source>
</evidence>
<feature type="transmembrane region" description="Helical" evidence="6">
    <location>
        <begin position="340"/>
        <end position="364"/>
    </location>
</feature>
<feature type="transmembrane region" description="Helical" evidence="6">
    <location>
        <begin position="91"/>
        <end position="110"/>
    </location>
</feature>
<gene>
    <name evidence="7" type="ORF">JIN83_05910</name>
</gene>
<evidence type="ECO:0000256" key="4">
    <source>
        <dbReference type="ARBA" id="ARBA00022989"/>
    </source>
</evidence>
<protein>
    <submittedName>
        <fullName evidence="7">POT family MFS transporter</fullName>
    </submittedName>
</protein>
<dbReference type="GO" id="GO:0022857">
    <property type="term" value="F:transmembrane transporter activity"/>
    <property type="evidence" value="ECO:0007669"/>
    <property type="project" value="InterPro"/>
</dbReference>
<dbReference type="Gene3D" id="1.20.1250.20">
    <property type="entry name" value="MFS general substrate transporter like domains"/>
    <property type="match status" value="2"/>
</dbReference>
<keyword evidence="4 6" id="KW-1133">Transmembrane helix</keyword>
<dbReference type="SUPFAM" id="SSF103473">
    <property type="entry name" value="MFS general substrate transporter"/>
    <property type="match status" value="1"/>
</dbReference>
<evidence type="ECO:0000256" key="6">
    <source>
        <dbReference type="SAM" id="Phobius"/>
    </source>
</evidence>
<dbReference type="RefSeq" id="WP_309489091.1">
    <property type="nucleotide sequence ID" value="NZ_JAENIG010000003.1"/>
</dbReference>
<comment type="caution">
    <text evidence="7">The sequence shown here is derived from an EMBL/GenBank/DDBJ whole genome shotgun (WGS) entry which is preliminary data.</text>
</comment>
<evidence type="ECO:0000256" key="5">
    <source>
        <dbReference type="ARBA" id="ARBA00023136"/>
    </source>
</evidence>
<name>A0AAE2SCP2_9BACT</name>
<dbReference type="EMBL" id="JAENIG010000003">
    <property type="protein sequence ID" value="MBK1854484.1"/>
    <property type="molecule type" value="Genomic_DNA"/>
</dbReference>
<keyword evidence="3 6" id="KW-0812">Transmembrane</keyword>
<organism evidence="7 8">
    <name type="scientific">Oceaniferula flava</name>
    <dbReference type="NCBI Taxonomy" id="2800421"/>
    <lineage>
        <taxon>Bacteria</taxon>
        <taxon>Pseudomonadati</taxon>
        <taxon>Verrucomicrobiota</taxon>
        <taxon>Verrucomicrobiia</taxon>
        <taxon>Verrucomicrobiales</taxon>
        <taxon>Verrucomicrobiaceae</taxon>
        <taxon>Oceaniferula</taxon>
    </lineage>
</organism>
<dbReference type="PANTHER" id="PTHR11654">
    <property type="entry name" value="OLIGOPEPTIDE TRANSPORTER-RELATED"/>
    <property type="match status" value="1"/>
</dbReference>
<keyword evidence="8" id="KW-1185">Reference proteome</keyword>
<feature type="transmembrane region" description="Helical" evidence="6">
    <location>
        <begin position="61"/>
        <end position="84"/>
    </location>
</feature>
<evidence type="ECO:0000313" key="7">
    <source>
        <dbReference type="EMBL" id="MBK1854484.1"/>
    </source>
</evidence>
<feature type="transmembrane region" description="Helical" evidence="6">
    <location>
        <begin position="376"/>
        <end position="399"/>
    </location>
</feature>
<accession>A0AAE2SCP2</accession>
<dbReference type="Proteomes" id="UP000634206">
    <property type="component" value="Unassembled WGS sequence"/>
</dbReference>
<comment type="subcellular location">
    <subcellularLocation>
        <location evidence="1">Membrane</location>
        <topology evidence="1">Multi-pass membrane protein</topology>
    </subcellularLocation>
</comment>
<proteinExistence type="inferred from homology"/>
<dbReference type="InterPro" id="IPR036259">
    <property type="entry name" value="MFS_trans_sf"/>
</dbReference>
<sequence length="593" mass="65122">MSYRSHPEESERMPGGIPYIISNEAAERFSFYGMKAALAIFLANYLGVLGGESMNEASATAYVSFFNSAVYLTPLLGALIADIFLGKYRTIITLSIVYCLGHLCLAFMGIAGSVQVWLLAGLGLISLGAGGIKPCVSSHVGDQFGLKNQHLLTKIFNIFYLSINFGAVISNLAIPWVLKWHGPHLAFGLPGILMVLATIAFWMGRNKFIHIPAHGSSFLKELTSREGLVAIGKLIPLFLFVAVFWCLFDQTASTLVFQAEKMDLNVFGIEVLPSQIQAANPFLILVLIPLFTWGIYPAVNKVIPLTPLRKVGAGLFIMAISFAIISIAQEAIDRGETPTVWWQLLAYLIFTSAEIMISIVCLEFAYTQAPRRMKSFVMAIFLVSVTVGNLITGAINIYIQIPEVALVEETAHAGYDGKLGSDDDLELVDGKITSPVTSLLKESAATIKSIYRTTQALPTTISGNEAFSSVIDPWGNPLRYTQISSNKARLSSDGPDKTAKTQWDLGIMIQVDKATEKEEGTWLQKEKRKLNMIEESTANNAVSDPVKVSYYAGGQTSLEGADYFWFFTKLMLVTAILFIPFSILYQPKSYLQE</sequence>
<feature type="transmembrane region" description="Helical" evidence="6">
    <location>
        <begin position="184"/>
        <end position="204"/>
    </location>
</feature>
<feature type="transmembrane region" description="Helical" evidence="6">
    <location>
        <begin position="157"/>
        <end position="178"/>
    </location>
</feature>
<dbReference type="AlphaFoldDB" id="A0AAE2SCP2"/>
<keyword evidence="5 6" id="KW-0472">Membrane</keyword>
<feature type="transmembrane region" description="Helical" evidence="6">
    <location>
        <begin position="29"/>
        <end position="49"/>
    </location>
</feature>
<dbReference type="GO" id="GO:0006857">
    <property type="term" value="P:oligopeptide transport"/>
    <property type="evidence" value="ECO:0007669"/>
    <property type="project" value="InterPro"/>
</dbReference>
<evidence type="ECO:0000256" key="1">
    <source>
        <dbReference type="ARBA" id="ARBA00004141"/>
    </source>
</evidence>